<gene>
    <name evidence="1" type="ORF">FO440_14770</name>
</gene>
<evidence type="ECO:0008006" key="3">
    <source>
        <dbReference type="Google" id="ProtNLM"/>
    </source>
</evidence>
<dbReference type="OrthoDB" id="869432at2"/>
<dbReference type="RefSeq" id="WP_144249032.1">
    <property type="nucleotide sequence ID" value="NZ_VLPK01000002.1"/>
</dbReference>
<comment type="caution">
    <text evidence="1">The sequence shown here is derived from an EMBL/GenBank/DDBJ whole genome shotgun (WGS) entry which is preliminary data.</text>
</comment>
<sequence length="309" mass="35183">MTATAPAQVKKFMKVFLIVLAGIVVADQLTGRWLEHLYHRQRSGLLYRTSYAIDSTRANYIVLGSSRANHDYDPHVFEKILKTSFYNCGRDKQGALYSCAVLSAILERYKPRCILIDVTPGEFTQSDEGTLSTLLPYYHNPAVQPFARLNSHFENVKMLSRIYPYNSLLSNLLAGLNKSHKEDYKGYVKLTETAANDAIVPYMENQTVDTLKLAEFTRMLAKVNALRIPTFLIISPIRYRYTSFATVKACRSFTRQFDQVSFLDFTNRADWENAAEYSDNNHLNQFGAARYSGVIAAYLLNHQSLARVP</sequence>
<evidence type="ECO:0000313" key="2">
    <source>
        <dbReference type="Proteomes" id="UP000318733"/>
    </source>
</evidence>
<evidence type="ECO:0000313" key="1">
    <source>
        <dbReference type="EMBL" id="TSJ40994.1"/>
    </source>
</evidence>
<proteinExistence type="predicted"/>
<reference evidence="1 2" key="1">
    <citation type="submission" date="2019-07" db="EMBL/GenBank/DDBJ databases">
        <authorList>
            <person name="Huq M.A."/>
        </authorList>
    </citation>
    <scope>NUCLEOTIDE SEQUENCE [LARGE SCALE GENOMIC DNA]</scope>
    <source>
        <strain evidence="1 2">MAH-19</strain>
    </source>
</reference>
<dbReference type="EMBL" id="VLPK01000002">
    <property type="protein sequence ID" value="TSJ40994.1"/>
    <property type="molecule type" value="Genomic_DNA"/>
</dbReference>
<organism evidence="1 2">
    <name type="scientific">Mucilaginibacter corticis</name>
    <dbReference type="NCBI Taxonomy" id="2597670"/>
    <lineage>
        <taxon>Bacteria</taxon>
        <taxon>Pseudomonadati</taxon>
        <taxon>Bacteroidota</taxon>
        <taxon>Sphingobacteriia</taxon>
        <taxon>Sphingobacteriales</taxon>
        <taxon>Sphingobacteriaceae</taxon>
        <taxon>Mucilaginibacter</taxon>
    </lineage>
</organism>
<dbReference type="AlphaFoldDB" id="A0A556MM39"/>
<dbReference type="Proteomes" id="UP000318733">
    <property type="component" value="Unassembled WGS sequence"/>
</dbReference>
<accession>A0A556MM39</accession>
<protein>
    <recommendedName>
        <fullName evidence="3">SGNH/GDSL hydrolase family protein</fullName>
    </recommendedName>
</protein>
<name>A0A556MM39_9SPHI</name>
<keyword evidence="2" id="KW-1185">Reference proteome</keyword>